<keyword evidence="3" id="KW-1185">Reference proteome</keyword>
<feature type="compositionally biased region" description="Low complexity" evidence="1">
    <location>
        <begin position="50"/>
        <end position="63"/>
    </location>
</feature>
<feature type="compositionally biased region" description="Basic residues" evidence="1">
    <location>
        <begin position="1"/>
        <end position="11"/>
    </location>
</feature>
<evidence type="ECO:0000256" key="1">
    <source>
        <dbReference type="SAM" id="MobiDB-lite"/>
    </source>
</evidence>
<name>A0A1S3HX68_LINAN</name>
<dbReference type="Proteomes" id="UP000085678">
    <property type="component" value="Unplaced"/>
</dbReference>
<feature type="compositionally biased region" description="Basic and acidic residues" evidence="1">
    <location>
        <begin position="12"/>
        <end position="23"/>
    </location>
</feature>
<feature type="region of interest" description="Disordered" evidence="1">
    <location>
        <begin position="355"/>
        <end position="391"/>
    </location>
</feature>
<feature type="compositionally biased region" description="Low complexity" evidence="1">
    <location>
        <begin position="212"/>
        <end position="227"/>
    </location>
</feature>
<dbReference type="OrthoDB" id="8964943at2759"/>
<evidence type="ECO:0000259" key="2">
    <source>
        <dbReference type="Pfam" id="PF10545"/>
    </source>
</evidence>
<gene>
    <name evidence="4" type="primary">LOC106158283</name>
</gene>
<accession>A0A1S3HX68</accession>
<dbReference type="GeneID" id="106158283"/>
<dbReference type="Pfam" id="PF10545">
    <property type="entry name" value="MADF_DNA_bdg"/>
    <property type="match status" value="1"/>
</dbReference>
<feature type="region of interest" description="Disordered" evidence="1">
    <location>
        <begin position="194"/>
        <end position="236"/>
    </location>
</feature>
<evidence type="ECO:0000313" key="4">
    <source>
        <dbReference type="RefSeq" id="XP_013389659.1"/>
    </source>
</evidence>
<feature type="region of interest" description="Disordered" evidence="1">
    <location>
        <begin position="308"/>
        <end position="337"/>
    </location>
</feature>
<sequence length="391" mass="43949">MPRKPARKGKERCKASKRIREDFTEGSPPREATPPPADESAAEVEKDVADSAAQSVAAESVASDVDDELAASSQSKSKKARVLSNLTENEQEEVALFLERSDFIYNKRRADHTFVSKKNKVWNDLAQEMGKEVKALTTFFESIRTQMGKLRRKKSRQAAVDMTDRQQWIWTRFQFLVPHSGQVTNRTVQSFRSSATISQGEKSQEEEAQNPVTTSLSTTATGSLTVTEPNRGCRSRGMGPQILDQALHTCQDRQEKLLQILQAPSVPVAPHPERLKFAEYLGHAFQNLPQSIYRDVRVRRPFLTFYTTPRSRQMRKQEDQHQNQHQHLLNSTSSGSRIPCCGSPDQWLQLSRCGTHRIQPGSTGSSQGIPSPPANRNWSVRGPHKQLPAPP</sequence>
<feature type="compositionally biased region" description="Polar residues" evidence="1">
    <location>
        <begin position="360"/>
        <end position="378"/>
    </location>
</feature>
<proteinExistence type="predicted"/>
<dbReference type="InParanoid" id="A0A1S3HX68"/>
<dbReference type="RefSeq" id="XP_013389659.1">
    <property type="nucleotide sequence ID" value="XM_013534205.2"/>
</dbReference>
<feature type="domain" description="MADF" evidence="2">
    <location>
        <begin position="99"/>
        <end position="176"/>
    </location>
</feature>
<reference evidence="4" key="1">
    <citation type="submission" date="2025-08" db="UniProtKB">
        <authorList>
            <consortium name="RefSeq"/>
        </authorList>
    </citation>
    <scope>IDENTIFICATION</scope>
    <source>
        <tissue evidence="4">Gonads</tissue>
    </source>
</reference>
<evidence type="ECO:0000313" key="3">
    <source>
        <dbReference type="Proteomes" id="UP000085678"/>
    </source>
</evidence>
<dbReference type="InterPro" id="IPR006578">
    <property type="entry name" value="MADF-dom"/>
</dbReference>
<protein>
    <submittedName>
        <fullName evidence="4">Uncharacterized protein LOC106158283</fullName>
    </submittedName>
</protein>
<dbReference type="AlphaFoldDB" id="A0A1S3HX68"/>
<organism evidence="3 4">
    <name type="scientific">Lingula anatina</name>
    <name type="common">Brachiopod</name>
    <name type="synonym">Lingula unguis</name>
    <dbReference type="NCBI Taxonomy" id="7574"/>
    <lineage>
        <taxon>Eukaryota</taxon>
        <taxon>Metazoa</taxon>
        <taxon>Spiralia</taxon>
        <taxon>Lophotrochozoa</taxon>
        <taxon>Brachiopoda</taxon>
        <taxon>Linguliformea</taxon>
        <taxon>Lingulata</taxon>
        <taxon>Lingulida</taxon>
        <taxon>Linguloidea</taxon>
        <taxon>Lingulidae</taxon>
        <taxon>Lingula</taxon>
    </lineage>
</organism>
<dbReference type="KEGG" id="lak:106158283"/>
<feature type="region of interest" description="Disordered" evidence="1">
    <location>
        <begin position="1"/>
        <end position="84"/>
    </location>
</feature>